<dbReference type="PROSITE" id="PS51318">
    <property type="entry name" value="TAT"/>
    <property type="match status" value="1"/>
</dbReference>
<dbReference type="RefSeq" id="WP_264068733.1">
    <property type="nucleotide sequence ID" value="NZ_JACKTY010000030.1"/>
</dbReference>
<keyword evidence="4" id="KW-0285">Flavoprotein</keyword>
<dbReference type="SUPFAM" id="SSF51905">
    <property type="entry name" value="FAD/NAD(P)-binding domain"/>
    <property type="match status" value="1"/>
</dbReference>
<gene>
    <name evidence="17" type="ORF">H7J73_17045</name>
</gene>
<dbReference type="InterPro" id="IPR052542">
    <property type="entry name" value="Cholesterol_Oxidase"/>
</dbReference>
<dbReference type="PANTHER" id="PTHR47470">
    <property type="entry name" value="CHOLESTEROL OXIDASE"/>
    <property type="match status" value="1"/>
</dbReference>
<evidence type="ECO:0000256" key="13">
    <source>
        <dbReference type="ARBA" id="ARBA00049723"/>
    </source>
</evidence>
<evidence type="ECO:0000256" key="8">
    <source>
        <dbReference type="ARBA" id="ARBA00023166"/>
    </source>
</evidence>
<comment type="similarity">
    <text evidence="2">Belongs to the GMC oxidoreductase family.</text>
</comment>
<dbReference type="Gene3D" id="3.50.50.60">
    <property type="entry name" value="FAD/NAD(P)-binding domain"/>
    <property type="match status" value="1"/>
</dbReference>
<dbReference type="SUPFAM" id="SSF54373">
    <property type="entry name" value="FAD-linked reductases, C-terminal domain"/>
    <property type="match status" value="1"/>
</dbReference>
<evidence type="ECO:0000256" key="1">
    <source>
        <dbReference type="ARBA" id="ARBA00001974"/>
    </source>
</evidence>
<evidence type="ECO:0000256" key="11">
    <source>
        <dbReference type="ARBA" id="ARBA00038856"/>
    </source>
</evidence>
<keyword evidence="8" id="KW-1207">Sterol metabolism</keyword>
<dbReference type="Pfam" id="PF22500">
    <property type="entry name" value="GMC_oxred_C_1st"/>
    <property type="match status" value="1"/>
</dbReference>
<evidence type="ECO:0000256" key="9">
    <source>
        <dbReference type="ARBA" id="ARBA00023221"/>
    </source>
</evidence>
<evidence type="ECO:0000256" key="3">
    <source>
        <dbReference type="ARBA" id="ARBA00022548"/>
    </source>
</evidence>
<comment type="pathway">
    <text evidence="12">Steroid metabolism; cholesterol degradation.</text>
</comment>
<dbReference type="PANTHER" id="PTHR47470:SF1">
    <property type="entry name" value="FAD-DEPENDENT OXIDOREDUCTASE 2 FAD BINDING DOMAIN-CONTAINING PROTEIN"/>
    <property type="match status" value="1"/>
</dbReference>
<dbReference type="Gene3D" id="3.30.410.10">
    <property type="entry name" value="Cholesterol Oxidase, domain 2"/>
    <property type="match status" value="1"/>
</dbReference>
<comment type="caution">
    <text evidence="17">The sequence shown here is derived from an EMBL/GenBank/DDBJ whole genome shotgun (WGS) entry which is preliminary data.</text>
</comment>
<evidence type="ECO:0000256" key="15">
    <source>
        <dbReference type="ARBA" id="ARBA00049778"/>
    </source>
</evidence>
<keyword evidence="5" id="KW-0274">FAD</keyword>
<organism evidence="17 18">
    <name type="scientific">Mycolicibacterium komossense</name>
    <dbReference type="NCBI Taxonomy" id="1779"/>
    <lineage>
        <taxon>Bacteria</taxon>
        <taxon>Bacillati</taxon>
        <taxon>Actinomycetota</taxon>
        <taxon>Actinomycetes</taxon>
        <taxon>Mycobacteriales</taxon>
        <taxon>Mycobacteriaceae</taxon>
        <taxon>Mycolicibacterium</taxon>
    </lineage>
</organism>
<evidence type="ECO:0000313" key="18">
    <source>
        <dbReference type="Proteomes" id="UP001526201"/>
    </source>
</evidence>
<dbReference type="Proteomes" id="UP001526201">
    <property type="component" value="Unassembled WGS sequence"/>
</dbReference>
<feature type="domain" description="Glucose-methanol-choline oxidoreductase C-terminal" evidence="16">
    <location>
        <begin position="479"/>
        <end position="531"/>
    </location>
</feature>
<evidence type="ECO:0000259" key="16">
    <source>
        <dbReference type="Pfam" id="PF05199"/>
    </source>
</evidence>
<evidence type="ECO:0000256" key="14">
    <source>
        <dbReference type="ARBA" id="ARBA00049744"/>
    </source>
</evidence>
<dbReference type="EC" id="5.3.3.1" evidence="11"/>
<keyword evidence="10" id="KW-0413">Isomerase</keyword>
<sequence>MSVLSRRRFLGAAAGVAVGAVGAGMVDLGSVRGRRAQAAARPHYSAIVVGSGYGGGVSALRLGQAGVDTLILEKGRFWNAPDADGKRFSRMLPADTRAGWFSDVPPSLVSSYQGISIEDVAKHSPSPQPVQAGICQKTAHGDHDVFRGIGVGGGSLVNAAIAAIPTVGQVRAAFPDIDAAQFLGTYIERAKAMLRINYRDMDWFERTPYFQYARVGRKYAEAAGYQVDYNGSAYSFDYMKQEEAGQVPRSALDFEQQYGNNYGRFGSVDQTYIAAALATGNVSIRSLTEVTGIRRERSGEYVVSTREIDRWGHELGRHEIGCQQLHLNAGVLGTAEILLRARDTGALPHLSDEIGRGYGNNGDVMVAHRLNESDPAGTQQSLLGMINIDGRDDPVNPVYASMFSIPLPVETFALGYYVMVKTGDRADIAYDRSTDSVGINWPAENTDHLRVRAKAVFDKVTGANGVDYRDDIFEGRVFAPNTVHPLGGCVRGKATDSYGRVNGYDNLFVNDASLIPGYIGCNPFMSITALAERNIEGILQGRT</sequence>
<evidence type="ECO:0000256" key="4">
    <source>
        <dbReference type="ARBA" id="ARBA00022630"/>
    </source>
</evidence>
<keyword evidence="6" id="KW-0560">Oxidoreductase</keyword>
<keyword evidence="3" id="KW-0153">Cholesterol metabolism</keyword>
<dbReference type="InterPro" id="IPR036188">
    <property type="entry name" value="FAD/NAD-bd_sf"/>
</dbReference>
<dbReference type="EC" id="1.1.3.6" evidence="13"/>
<keyword evidence="9" id="KW-0753">Steroid metabolism</keyword>
<dbReference type="InterPro" id="IPR006311">
    <property type="entry name" value="TAT_signal"/>
</dbReference>
<keyword evidence="7" id="KW-0443">Lipid metabolism</keyword>
<comment type="cofactor">
    <cofactor evidence="1">
        <name>FAD</name>
        <dbReference type="ChEBI" id="CHEBI:57692"/>
    </cofactor>
</comment>
<evidence type="ECO:0000313" key="17">
    <source>
        <dbReference type="EMBL" id="MCV7227733.1"/>
    </source>
</evidence>
<reference evidence="17 18" key="1">
    <citation type="journal article" date="2022" name="BMC Genomics">
        <title>Comparative genome analysis of mycobacteria focusing on tRNA and non-coding RNA.</title>
        <authorList>
            <person name="Behra P.R.K."/>
            <person name="Pettersson B.M.F."/>
            <person name="Ramesh M."/>
            <person name="Das S."/>
            <person name="Dasgupta S."/>
            <person name="Kirsebom L.A."/>
        </authorList>
    </citation>
    <scope>NUCLEOTIDE SEQUENCE [LARGE SCALE GENOMIC DNA]</scope>
    <source>
        <strain evidence="17 18">DSM 44078</strain>
    </source>
</reference>
<evidence type="ECO:0000256" key="2">
    <source>
        <dbReference type="ARBA" id="ARBA00010790"/>
    </source>
</evidence>
<keyword evidence="18" id="KW-1185">Reference proteome</keyword>
<name>A0ABT3CED7_9MYCO</name>
<proteinExistence type="inferred from homology"/>
<evidence type="ECO:0000256" key="10">
    <source>
        <dbReference type="ARBA" id="ARBA00023235"/>
    </source>
</evidence>
<evidence type="ECO:0000256" key="6">
    <source>
        <dbReference type="ARBA" id="ARBA00023002"/>
    </source>
</evidence>
<dbReference type="EMBL" id="JACKTY010000030">
    <property type="protein sequence ID" value="MCV7227733.1"/>
    <property type="molecule type" value="Genomic_DNA"/>
</dbReference>
<dbReference type="InterPro" id="IPR007867">
    <property type="entry name" value="GMC_OxRtase_C"/>
</dbReference>
<protein>
    <recommendedName>
        <fullName evidence="14">Cholesterol oxidase</fullName>
        <ecNumber evidence="13">1.1.3.6</ecNumber>
        <ecNumber evidence="11">5.3.3.1</ecNumber>
    </recommendedName>
    <alternativeName>
        <fullName evidence="15">Cholesterol isomerase</fullName>
    </alternativeName>
</protein>
<evidence type="ECO:0000256" key="7">
    <source>
        <dbReference type="ARBA" id="ARBA00023098"/>
    </source>
</evidence>
<accession>A0ABT3CED7</accession>
<evidence type="ECO:0000256" key="12">
    <source>
        <dbReference type="ARBA" id="ARBA00049645"/>
    </source>
</evidence>
<evidence type="ECO:0000256" key="5">
    <source>
        <dbReference type="ARBA" id="ARBA00022827"/>
    </source>
</evidence>
<dbReference type="Pfam" id="PF05199">
    <property type="entry name" value="GMC_oxred_C"/>
    <property type="match status" value="1"/>
</dbReference>